<keyword evidence="8" id="KW-1185">Reference proteome</keyword>
<dbReference type="EMBL" id="SMFR01000002">
    <property type="protein sequence ID" value="TCJ96482.1"/>
    <property type="molecule type" value="Genomic_DNA"/>
</dbReference>
<dbReference type="PROSITE" id="PS51078">
    <property type="entry name" value="ICLR_ED"/>
    <property type="match status" value="1"/>
</dbReference>
<evidence type="ECO:0000256" key="1">
    <source>
        <dbReference type="ARBA" id="ARBA00023015"/>
    </source>
</evidence>
<dbReference type="STRING" id="1210063.GCA_001612665_00173"/>
<reference evidence="7 8" key="1">
    <citation type="submission" date="2019-03" db="EMBL/GenBank/DDBJ databases">
        <title>Genomic Encyclopedia of Type Strains, Phase IV (KMG-IV): sequencing the most valuable type-strain genomes for metagenomic binning, comparative biology and taxonomic classification.</title>
        <authorList>
            <person name="Goeker M."/>
        </authorList>
    </citation>
    <scope>NUCLEOTIDE SEQUENCE [LARGE SCALE GENOMIC DNA]</scope>
    <source>
        <strain evidence="7 8">DSM 44684</strain>
    </source>
</reference>
<dbReference type="InterPro" id="IPR036388">
    <property type="entry name" value="WH-like_DNA-bd_sf"/>
</dbReference>
<dbReference type="Gene3D" id="1.10.10.10">
    <property type="entry name" value="Winged helix-like DNA-binding domain superfamily/Winged helix DNA-binding domain"/>
    <property type="match status" value="1"/>
</dbReference>
<feature type="domain" description="IclR-ED" evidence="6">
    <location>
        <begin position="81"/>
        <end position="224"/>
    </location>
</feature>
<evidence type="ECO:0000259" key="6">
    <source>
        <dbReference type="PROSITE" id="PS51078"/>
    </source>
</evidence>
<evidence type="ECO:0000256" key="2">
    <source>
        <dbReference type="ARBA" id="ARBA00023125"/>
    </source>
</evidence>
<dbReference type="PANTHER" id="PTHR30136">
    <property type="entry name" value="HELIX-TURN-HELIX TRANSCRIPTIONAL REGULATOR, ICLR FAMILY"/>
    <property type="match status" value="1"/>
</dbReference>
<dbReference type="InterPro" id="IPR005471">
    <property type="entry name" value="Tscrpt_reg_IclR_N"/>
</dbReference>
<protein>
    <submittedName>
        <fullName evidence="7">IclR-like helix-turn-helix domain-containing protein</fullName>
    </submittedName>
</protein>
<sequence>MTDAPQAQGPERSRSSETSQTLSRGLDVLALVCASDTGLTPAQIAAELELSRTIVYRLVGTLVEHRLVRRNADGLLSAGLGTLALTQNFAPTLRQGSHEILETLAEELGATAHLSIADGDEALAVAVVEPRSTTFHVSYRPGSRTPLELGAVGQALLAARHGERKTFASEGKIVAGACGIVASLPGISGLACALGVVTLAGTDTAGWDARVRAAAVELEALLNQ</sequence>
<evidence type="ECO:0000256" key="3">
    <source>
        <dbReference type="ARBA" id="ARBA00023163"/>
    </source>
</evidence>
<feature type="region of interest" description="Disordered" evidence="4">
    <location>
        <begin position="1"/>
        <end position="20"/>
    </location>
</feature>
<feature type="domain" description="HTH iclR-type" evidence="5">
    <location>
        <begin position="19"/>
        <end position="80"/>
    </location>
</feature>
<keyword evidence="2" id="KW-0238">DNA-binding</keyword>
<evidence type="ECO:0000259" key="5">
    <source>
        <dbReference type="PROSITE" id="PS51077"/>
    </source>
</evidence>
<dbReference type="GO" id="GO:0003677">
    <property type="term" value="F:DNA binding"/>
    <property type="evidence" value="ECO:0007669"/>
    <property type="project" value="UniProtKB-KW"/>
</dbReference>
<dbReference type="GO" id="GO:0003700">
    <property type="term" value="F:DNA-binding transcription factor activity"/>
    <property type="evidence" value="ECO:0007669"/>
    <property type="project" value="TreeGrafter"/>
</dbReference>
<dbReference type="Pfam" id="PF01614">
    <property type="entry name" value="IclR_C"/>
    <property type="match status" value="1"/>
</dbReference>
<keyword evidence="1" id="KW-0805">Transcription regulation</keyword>
<dbReference type="InterPro" id="IPR029016">
    <property type="entry name" value="GAF-like_dom_sf"/>
</dbReference>
<dbReference type="InterPro" id="IPR050707">
    <property type="entry name" value="HTH_MetabolicPath_Reg"/>
</dbReference>
<proteinExistence type="predicted"/>
<dbReference type="RefSeq" id="WP_067444728.1">
    <property type="nucleotide sequence ID" value="NZ_SMFR01000002.1"/>
</dbReference>
<accession>A0A4R1FS92</accession>
<dbReference type="SMART" id="SM00346">
    <property type="entry name" value="HTH_ICLR"/>
    <property type="match status" value="1"/>
</dbReference>
<dbReference type="PANTHER" id="PTHR30136:SF24">
    <property type="entry name" value="HTH-TYPE TRANSCRIPTIONAL REPRESSOR ALLR"/>
    <property type="match status" value="1"/>
</dbReference>
<dbReference type="AlphaFoldDB" id="A0A4R1FS92"/>
<dbReference type="PROSITE" id="PS51077">
    <property type="entry name" value="HTH_ICLR"/>
    <property type="match status" value="1"/>
</dbReference>
<evidence type="ECO:0000313" key="8">
    <source>
        <dbReference type="Proteomes" id="UP000294856"/>
    </source>
</evidence>
<dbReference type="Proteomes" id="UP000294856">
    <property type="component" value="Unassembled WGS sequence"/>
</dbReference>
<dbReference type="OrthoDB" id="156285at2"/>
<dbReference type="InterPro" id="IPR036390">
    <property type="entry name" value="WH_DNA-bd_sf"/>
</dbReference>
<dbReference type="GO" id="GO:0045892">
    <property type="term" value="P:negative regulation of DNA-templated transcription"/>
    <property type="evidence" value="ECO:0007669"/>
    <property type="project" value="TreeGrafter"/>
</dbReference>
<comment type="caution">
    <text evidence="7">The sequence shown here is derived from an EMBL/GenBank/DDBJ whole genome shotgun (WGS) entry which is preliminary data.</text>
</comment>
<name>A0A4R1FS92_9NOCA</name>
<gene>
    <name evidence="7" type="ORF">DFR71_2512</name>
</gene>
<dbReference type="InterPro" id="IPR014757">
    <property type="entry name" value="Tscrpt_reg_IclR_C"/>
</dbReference>
<keyword evidence="3" id="KW-0804">Transcription</keyword>
<organism evidence="7 8">
    <name type="scientific">Nocardia alba</name>
    <dbReference type="NCBI Taxonomy" id="225051"/>
    <lineage>
        <taxon>Bacteria</taxon>
        <taxon>Bacillati</taxon>
        <taxon>Actinomycetota</taxon>
        <taxon>Actinomycetes</taxon>
        <taxon>Mycobacteriales</taxon>
        <taxon>Nocardiaceae</taxon>
        <taxon>Nocardia</taxon>
    </lineage>
</organism>
<dbReference type="Pfam" id="PF09339">
    <property type="entry name" value="HTH_IclR"/>
    <property type="match status" value="1"/>
</dbReference>
<dbReference type="SUPFAM" id="SSF46785">
    <property type="entry name" value="Winged helix' DNA-binding domain"/>
    <property type="match status" value="1"/>
</dbReference>
<evidence type="ECO:0000313" key="7">
    <source>
        <dbReference type="EMBL" id="TCJ96482.1"/>
    </source>
</evidence>
<dbReference type="SUPFAM" id="SSF55781">
    <property type="entry name" value="GAF domain-like"/>
    <property type="match status" value="1"/>
</dbReference>
<evidence type="ECO:0000256" key="4">
    <source>
        <dbReference type="SAM" id="MobiDB-lite"/>
    </source>
</evidence>
<dbReference type="Gene3D" id="3.30.450.40">
    <property type="match status" value="1"/>
</dbReference>